<protein>
    <recommendedName>
        <fullName evidence="8">Mitochondrial outer membrane transport complex Sam37/metaxin N-terminal domain-containing protein</fullName>
    </recommendedName>
</protein>
<evidence type="ECO:0000256" key="6">
    <source>
        <dbReference type="ARBA" id="ARBA00023136"/>
    </source>
</evidence>
<evidence type="ECO:0000256" key="2">
    <source>
        <dbReference type="ARBA" id="ARBA00022448"/>
    </source>
</evidence>
<dbReference type="Proteomes" id="UP000198323">
    <property type="component" value="Unassembled WGS sequence"/>
</dbReference>
<evidence type="ECO:0000256" key="3">
    <source>
        <dbReference type="ARBA" id="ARBA00022787"/>
    </source>
</evidence>
<comment type="subcellular location">
    <subcellularLocation>
        <location evidence="1">Mitochondrion outer membrane</location>
    </subcellularLocation>
</comment>
<dbReference type="STRING" id="9009.A0A226N753"/>
<comment type="caution">
    <text evidence="9">The sequence shown here is derived from an EMBL/GenBank/DDBJ whole genome shotgun (WGS) entry which is preliminary data.</text>
</comment>
<gene>
    <name evidence="9" type="ORF">ASZ78_015663</name>
</gene>
<dbReference type="OrthoDB" id="5835136at2759"/>
<dbReference type="PANTHER" id="PTHR12289">
    <property type="entry name" value="METAXIN RELATED"/>
    <property type="match status" value="1"/>
</dbReference>
<dbReference type="PANTHER" id="PTHR12289:SF30">
    <property type="entry name" value="METAXIN-3"/>
    <property type="match status" value="1"/>
</dbReference>
<sequence>MAAPMELSCWGGDWGLPSLHPESLTVMAYAKFSGAPLTVNTINNSWSTPKADVPVLISEDVVISQPAKILNFLRKQRYNADYELSAKQGADTLAYIALLEEKLLPALVNTGHSPSGQDTADANLQKLTQLVNKESNLIEKMDDNLRKSPQHPPRKITTLKLAAGGEESGPMSRLSP</sequence>
<evidence type="ECO:0000256" key="4">
    <source>
        <dbReference type="ARBA" id="ARBA00022927"/>
    </source>
</evidence>
<feature type="domain" description="Mitochondrial outer membrane transport complex Sam37/metaxin N-terminal" evidence="8">
    <location>
        <begin position="23"/>
        <end position="107"/>
    </location>
</feature>
<dbReference type="AlphaFoldDB" id="A0A226N753"/>
<dbReference type="GO" id="GO:0001401">
    <property type="term" value="C:SAM complex"/>
    <property type="evidence" value="ECO:0007669"/>
    <property type="project" value="InterPro"/>
</dbReference>
<dbReference type="InterPro" id="IPR050931">
    <property type="entry name" value="Mito_Protein_Transport_Metaxin"/>
</dbReference>
<evidence type="ECO:0000256" key="7">
    <source>
        <dbReference type="SAM" id="MobiDB-lite"/>
    </source>
</evidence>
<evidence type="ECO:0000259" key="8">
    <source>
        <dbReference type="Pfam" id="PF10568"/>
    </source>
</evidence>
<dbReference type="Pfam" id="PF10568">
    <property type="entry name" value="Tom37"/>
    <property type="match status" value="1"/>
</dbReference>
<reference evidence="9 10" key="1">
    <citation type="submission" date="2016-07" db="EMBL/GenBank/DDBJ databases">
        <title>Disparate Historic Effective Population Sizes Predicted by Modern Levels of Genome Diversity for the Scaled Quail (Callipepla squamata) and the Northern Bobwhite (Colinus virginianus): Inferences from First and Second Generation Draft Genome Assemblies for Sympatric New World Quail.</title>
        <authorList>
            <person name="Oldeschulte D.L."/>
            <person name="Halley Y.A."/>
            <person name="Bhattarai E.K."/>
            <person name="Brashear W.A."/>
            <person name="Hill J."/>
            <person name="Metz R.P."/>
            <person name="Johnson C.D."/>
            <person name="Rollins D."/>
            <person name="Peterson M.J."/>
            <person name="Bickhart D.M."/>
            <person name="Decker J.E."/>
            <person name="Seabury C.M."/>
        </authorList>
    </citation>
    <scope>NUCLEOTIDE SEQUENCE [LARGE SCALE GENOMIC DNA]</scope>
    <source>
        <strain evidence="9 10">Texas</strain>
        <tissue evidence="9">Leg muscle</tissue>
    </source>
</reference>
<evidence type="ECO:0000256" key="1">
    <source>
        <dbReference type="ARBA" id="ARBA00004294"/>
    </source>
</evidence>
<keyword evidence="4" id="KW-0653">Protein transport</keyword>
<keyword evidence="3" id="KW-1000">Mitochondrion outer membrane</keyword>
<dbReference type="InterPro" id="IPR019564">
    <property type="entry name" value="Sam37/metaxin_N"/>
</dbReference>
<keyword evidence="2" id="KW-0813">Transport</keyword>
<dbReference type="GO" id="GO:0015031">
    <property type="term" value="P:protein transport"/>
    <property type="evidence" value="ECO:0007669"/>
    <property type="project" value="UniProtKB-KW"/>
</dbReference>
<evidence type="ECO:0000313" key="9">
    <source>
        <dbReference type="EMBL" id="OXB63328.1"/>
    </source>
</evidence>
<dbReference type="GO" id="GO:0007005">
    <property type="term" value="P:mitochondrion organization"/>
    <property type="evidence" value="ECO:0007669"/>
    <property type="project" value="TreeGrafter"/>
</dbReference>
<keyword evidence="10" id="KW-1185">Reference proteome</keyword>
<accession>A0A226N753</accession>
<proteinExistence type="predicted"/>
<dbReference type="EMBL" id="MCFN01000171">
    <property type="protein sequence ID" value="OXB63328.1"/>
    <property type="molecule type" value="Genomic_DNA"/>
</dbReference>
<evidence type="ECO:0000313" key="10">
    <source>
        <dbReference type="Proteomes" id="UP000198323"/>
    </source>
</evidence>
<feature type="region of interest" description="Disordered" evidence="7">
    <location>
        <begin position="143"/>
        <end position="176"/>
    </location>
</feature>
<organism evidence="9 10">
    <name type="scientific">Callipepla squamata</name>
    <name type="common">Scaled quail</name>
    <dbReference type="NCBI Taxonomy" id="9009"/>
    <lineage>
        <taxon>Eukaryota</taxon>
        <taxon>Metazoa</taxon>
        <taxon>Chordata</taxon>
        <taxon>Craniata</taxon>
        <taxon>Vertebrata</taxon>
        <taxon>Euteleostomi</taxon>
        <taxon>Archelosauria</taxon>
        <taxon>Archosauria</taxon>
        <taxon>Dinosauria</taxon>
        <taxon>Saurischia</taxon>
        <taxon>Theropoda</taxon>
        <taxon>Coelurosauria</taxon>
        <taxon>Aves</taxon>
        <taxon>Neognathae</taxon>
        <taxon>Galloanserae</taxon>
        <taxon>Galliformes</taxon>
        <taxon>Odontophoridae</taxon>
        <taxon>Callipepla</taxon>
    </lineage>
</organism>
<evidence type="ECO:0000256" key="5">
    <source>
        <dbReference type="ARBA" id="ARBA00023128"/>
    </source>
</evidence>
<name>A0A226N753_CALSU</name>
<dbReference type="CDD" id="cd03078">
    <property type="entry name" value="GST_N_Metaxin1_like"/>
    <property type="match status" value="1"/>
</dbReference>
<keyword evidence="6" id="KW-0472">Membrane</keyword>
<keyword evidence="5" id="KW-0496">Mitochondrion</keyword>